<evidence type="ECO:0000256" key="1">
    <source>
        <dbReference type="SAM" id="MobiDB-lite"/>
    </source>
</evidence>
<reference evidence="4" key="2">
    <citation type="submission" date="2024-02" db="EMBL/GenBank/DDBJ databases">
        <authorList>
            <person name="Prathaban M."/>
            <person name="Mythili R."/>
            <person name="Sharmila Devi N."/>
            <person name="Sobanaa M."/>
            <person name="Prathiviraj R."/>
            <person name="Selvin J."/>
        </authorList>
    </citation>
    <scope>NUCLEOTIDE SEQUENCE</scope>
    <source>
        <strain evidence="4">MP1014</strain>
    </source>
</reference>
<feature type="region of interest" description="Disordered" evidence="1">
    <location>
        <begin position="195"/>
        <end position="219"/>
    </location>
</feature>
<feature type="transmembrane region" description="Helical" evidence="2">
    <location>
        <begin position="157"/>
        <end position="182"/>
    </location>
</feature>
<feature type="transmembrane region" description="Helical" evidence="2">
    <location>
        <begin position="6"/>
        <end position="29"/>
    </location>
</feature>
<keyword evidence="5" id="KW-1185">Reference proteome</keyword>
<name>A0ABU7Z6T7_9MICO</name>
<feature type="transmembrane region" description="Helical" evidence="2">
    <location>
        <begin position="134"/>
        <end position="151"/>
    </location>
</feature>
<proteinExistence type="predicted"/>
<dbReference type="Pfam" id="PF13548">
    <property type="entry name" value="DUF4126"/>
    <property type="match status" value="1"/>
</dbReference>
<sequence length="219" mass="22015">MLELATGTGLALAAGLNAWIPLLALGLLARYTDLLTLPSGWAWLENGWVLLVLAVLLALEVVGDKVPVLDSASDLVQTVVRPGAGGIAFGAGATSSTTRVEDPGAFVDSGAWVPVVLGIVLALAVHLTKAALRAGANAATGGLAAPVLSTAEDGASVGLSLAAILVPLLVIPLVVVLAILIWRMLRARGRRREAARGVEPHAGGPPAPPPVPPSGTRGG</sequence>
<accession>A0ABU7Z6T7</accession>
<gene>
    <name evidence="4" type="ORF">V5O49_07615</name>
</gene>
<feature type="compositionally biased region" description="Pro residues" evidence="1">
    <location>
        <begin position="203"/>
        <end position="213"/>
    </location>
</feature>
<feature type="transmembrane region" description="Helical" evidence="2">
    <location>
        <begin position="109"/>
        <end position="127"/>
    </location>
</feature>
<feature type="transmembrane region" description="Helical" evidence="2">
    <location>
        <begin position="41"/>
        <end position="59"/>
    </location>
</feature>
<keyword evidence="2" id="KW-1133">Transmembrane helix</keyword>
<evidence type="ECO:0000259" key="3">
    <source>
        <dbReference type="Pfam" id="PF13548"/>
    </source>
</evidence>
<evidence type="ECO:0000256" key="2">
    <source>
        <dbReference type="SAM" id="Phobius"/>
    </source>
</evidence>
<protein>
    <submittedName>
        <fullName evidence="4">DUF4126 domain-containing protein</fullName>
    </submittedName>
</protein>
<comment type="caution">
    <text evidence="4">The sequence shown here is derived from an EMBL/GenBank/DDBJ whole genome shotgun (WGS) entry which is preliminary data.</text>
</comment>
<keyword evidence="2" id="KW-0812">Transmembrane</keyword>
<dbReference type="Proteomes" id="UP001310387">
    <property type="component" value="Unassembled WGS sequence"/>
</dbReference>
<organism evidence="4 5">
    <name type="scientific">Isoptericola haloaureus</name>
    <dbReference type="NCBI Taxonomy" id="1542902"/>
    <lineage>
        <taxon>Bacteria</taxon>
        <taxon>Bacillati</taxon>
        <taxon>Actinomycetota</taxon>
        <taxon>Actinomycetes</taxon>
        <taxon>Micrococcales</taxon>
        <taxon>Promicromonosporaceae</taxon>
        <taxon>Isoptericola</taxon>
    </lineage>
</organism>
<feature type="domain" description="DUF4126" evidence="3">
    <location>
        <begin position="4"/>
        <end position="186"/>
    </location>
</feature>
<reference evidence="4" key="1">
    <citation type="journal article" date="2024" name="Antonie Van Leeuwenhoek">
        <title>Isoptericola haloaureus sp. nov., a dimorphic actinobacterium isolated from mangrove sediments of southeast India, implicating biosaline agricultural significance through nitrogen fixation and salt tolerance genes.</title>
        <authorList>
            <person name="Prathaban M."/>
            <person name="Prathiviraj R."/>
            <person name="Ravichandran M."/>
            <person name="Natarajan S.D."/>
            <person name="Sobanaa M."/>
            <person name="Hari Krishna Kumar S."/>
            <person name="Chandrasekar V."/>
            <person name="Selvin J."/>
        </authorList>
    </citation>
    <scope>NUCLEOTIDE SEQUENCE</scope>
    <source>
        <strain evidence="4">MP1014</strain>
    </source>
</reference>
<keyword evidence="2" id="KW-0472">Membrane</keyword>
<dbReference type="InterPro" id="IPR025196">
    <property type="entry name" value="DUF4126"/>
</dbReference>
<evidence type="ECO:0000313" key="4">
    <source>
        <dbReference type="EMBL" id="MEG3614990.1"/>
    </source>
</evidence>
<dbReference type="EMBL" id="JBAGLP010000116">
    <property type="protein sequence ID" value="MEG3614990.1"/>
    <property type="molecule type" value="Genomic_DNA"/>
</dbReference>
<dbReference type="RefSeq" id="WP_332901681.1">
    <property type="nucleotide sequence ID" value="NZ_JBAGLP010000116.1"/>
</dbReference>
<evidence type="ECO:0000313" key="5">
    <source>
        <dbReference type="Proteomes" id="UP001310387"/>
    </source>
</evidence>